<accession>A0ACC2L8F2</accession>
<evidence type="ECO:0000313" key="1">
    <source>
        <dbReference type="EMBL" id="KAJ8629635.1"/>
    </source>
</evidence>
<reference evidence="1 2" key="1">
    <citation type="journal article" date="2022" name="Hortic Res">
        <title>A haplotype resolved chromosomal level avocado genome allows analysis of novel avocado genes.</title>
        <authorList>
            <person name="Nath O."/>
            <person name="Fletcher S.J."/>
            <person name="Hayward A."/>
            <person name="Shaw L.M."/>
            <person name="Masouleh A.K."/>
            <person name="Furtado A."/>
            <person name="Henry R.J."/>
            <person name="Mitter N."/>
        </authorList>
    </citation>
    <scope>NUCLEOTIDE SEQUENCE [LARGE SCALE GENOMIC DNA]</scope>
    <source>
        <strain evidence="2">cv. Hass</strain>
    </source>
</reference>
<dbReference type="Proteomes" id="UP001234297">
    <property type="component" value="Chromosome 7"/>
</dbReference>
<evidence type="ECO:0000313" key="2">
    <source>
        <dbReference type="Proteomes" id="UP001234297"/>
    </source>
</evidence>
<comment type="caution">
    <text evidence="1">The sequence shown here is derived from an EMBL/GenBank/DDBJ whole genome shotgun (WGS) entry which is preliminary data.</text>
</comment>
<gene>
    <name evidence="1" type="ORF">MRB53_022958</name>
</gene>
<keyword evidence="2" id="KW-1185">Reference proteome</keyword>
<organism evidence="1 2">
    <name type="scientific">Persea americana</name>
    <name type="common">Avocado</name>
    <dbReference type="NCBI Taxonomy" id="3435"/>
    <lineage>
        <taxon>Eukaryota</taxon>
        <taxon>Viridiplantae</taxon>
        <taxon>Streptophyta</taxon>
        <taxon>Embryophyta</taxon>
        <taxon>Tracheophyta</taxon>
        <taxon>Spermatophyta</taxon>
        <taxon>Magnoliopsida</taxon>
        <taxon>Magnoliidae</taxon>
        <taxon>Laurales</taxon>
        <taxon>Lauraceae</taxon>
        <taxon>Persea</taxon>
    </lineage>
</organism>
<name>A0ACC2L8F2_PERAE</name>
<sequence>MPINMNRAMSKRSERNNRITSIHWWNLFRKDVQGLGGCAAVRGEGGAVEEAEDVGEDVGWEGGEGGGTAGFSEFRGVARCGICG</sequence>
<dbReference type="EMBL" id="CM056815">
    <property type="protein sequence ID" value="KAJ8629635.1"/>
    <property type="molecule type" value="Genomic_DNA"/>
</dbReference>
<proteinExistence type="predicted"/>
<protein>
    <submittedName>
        <fullName evidence="1">Uncharacterized protein</fullName>
    </submittedName>
</protein>